<name>A0A4Q2EKC2_9ACTN</name>
<dbReference type="NCBIfam" id="TIGR00737">
    <property type="entry name" value="nifR3_yhdG"/>
    <property type="match status" value="1"/>
</dbReference>
<dbReference type="PANTHER" id="PTHR45846">
    <property type="entry name" value="TRNA-DIHYDROURIDINE(47) SYNTHASE [NAD(P)(+)]-LIKE"/>
    <property type="match status" value="1"/>
</dbReference>
<organism evidence="16 17">
    <name type="scientific">Propioniciclava flava</name>
    <dbReference type="NCBI Taxonomy" id="2072026"/>
    <lineage>
        <taxon>Bacteria</taxon>
        <taxon>Bacillati</taxon>
        <taxon>Actinomycetota</taxon>
        <taxon>Actinomycetes</taxon>
        <taxon>Propionibacteriales</taxon>
        <taxon>Propionibacteriaceae</taxon>
        <taxon>Propioniciclava</taxon>
    </lineage>
</organism>
<dbReference type="EC" id="1.3.1.-" evidence="11"/>
<evidence type="ECO:0000256" key="7">
    <source>
        <dbReference type="ARBA" id="ARBA00022884"/>
    </source>
</evidence>
<feature type="domain" description="DUS-like FMN-binding" evidence="15">
    <location>
        <begin position="25"/>
        <end position="324"/>
    </location>
</feature>
<feature type="binding site" evidence="13">
    <location>
        <position position="184"/>
    </location>
    <ligand>
        <name>FMN</name>
        <dbReference type="ChEBI" id="CHEBI:58210"/>
    </ligand>
</feature>
<evidence type="ECO:0000313" key="17">
    <source>
        <dbReference type="Proteomes" id="UP000290624"/>
    </source>
</evidence>
<evidence type="ECO:0000256" key="4">
    <source>
        <dbReference type="ARBA" id="ARBA00022643"/>
    </source>
</evidence>
<comment type="caution">
    <text evidence="16">The sequence shown here is derived from an EMBL/GenBank/DDBJ whole genome shotgun (WGS) entry which is preliminary data.</text>
</comment>
<evidence type="ECO:0000256" key="8">
    <source>
        <dbReference type="ARBA" id="ARBA00023002"/>
    </source>
</evidence>
<evidence type="ECO:0000256" key="5">
    <source>
        <dbReference type="ARBA" id="ARBA00022694"/>
    </source>
</evidence>
<dbReference type="GO" id="GO:0000049">
    <property type="term" value="F:tRNA binding"/>
    <property type="evidence" value="ECO:0007669"/>
    <property type="project" value="UniProtKB-KW"/>
</dbReference>
<keyword evidence="7" id="KW-0694">RNA-binding</keyword>
<dbReference type="Pfam" id="PF01207">
    <property type="entry name" value="Dus"/>
    <property type="match status" value="1"/>
</dbReference>
<keyword evidence="3 11" id="KW-0285">Flavoprotein</keyword>
<dbReference type="EMBL" id="PPCV01000001">
    <property type="protein sequence ID" value="RXW33653.1"/>
    <property type="molecule type" value="Genomic_DNA"/>
</dbReference>
<keyword evidence="8 11" id="KW-0560">Oxidoreductase</keyword>
<sequence>MPLYPPLSLRAPSGGTVEVATPVVLAPMAGITNPAYRQLCLEQGAGLYVCEMITSRGIVERNPKTFDMLAFAPGETVRSVQLYGVDPEVMARGTRIVCEELGVHHIDLNLGCPVPKVTRKGGGGVLPWKTDRLAAILRATVAAADAYGVPVTIKTRIGIDADHETFLDAGRIAQDAGVAAIALHARTVQEAYAGHAHWDRIAELVEAVDIPVLGNGDIWEASDATDMIAQTGAAGVVVGRGCLGRPWLFADLARAFAGLDPRPYPTLGEVAAMLRRHAELLAGLHGERWGLIDLRKHMAWYFKGFPVGGEVRRGLSTVSSFAELDDLLGRLDPDATLPADELGKPRGRQGTSRAQVTLPYGWLDSREVGDADLSDAESDVSGG</sequence>
<keyword evidence="13" id="KW-0547">Nucleotide-binding</keyword>
<comment type="similarity">
    <text evidence="11">Belongs to the dus family.</text>
</comment>
<comment type="cofactor">
    <cofactor evidence="11 13">
        <name>FMN</name>
        <dbReference type="ChEBI" id="CHEBI:58210"/>
    </cofactor>
</comment>
<reference evidence="16 17" key="1">
    <citation type="submission" date="2018-01" db="EMBL/GenBank/DDBJ databases">
        <title>Lactibacter flavus gen. nov., sp. nov., a novel bacterium of the family Propionibacteriaceae isolated from raw milk and dairy products.</title>
        <authorList>
            <person name="Wenning M."/>
            <person name="Breitenwieser F."/>
            <person name="Huptas C."/>
            <person name="von Neubeck M."/>
            <person name="Busse H.-J."/>
            <person name="Scherer S."/>
        </authorList>
    </citation>
    <scope>NUCLEOTIDE SEQUENCE [LARGE SCALE GENOMIC DNA]</scope>
    <source>
        <strain evidence="16 17">VG341</strain>
    </source>
</reference>
<dbReference type="GO" id="GO:0017150">
    <property type="term" value="F:tRNA dihydrouridine synthase activity"/>
    <property type="evidence" value="ECO:0007669"/>
    <property type="project" value="InterPro"/>
</dbReference>
<evidence type="ECO:0000256" key="11">
    <source>
        <dbReference type="PIRNR" id="PIRNR006621"/>
    </source>
</evidence>
<evidence type="ECO:0000256" key="6">
    <source>
        <dbReference type="ARBA" id="ARBA00022857"/>
    </source>
</evidence>
<dbReference type="Proteomes" id="UP000290624">
    <property type="component" value="Unassembled WGS sequence"/>
</dbReference>
<feature type="binding site" evidence="13">
    <location>
        <position position="81"/>
    </location>
    <ligand>
        <name>FMN</name>
        <dbReference type="ChEBI" id="CHEBI:58210"/>
    </ligand>
</feature>
<dbReference type="RefSeq" id="WP_129457623.1">
    <property type="nucleotide sequence ID" value="NZ_PPCV01000001.1"/>
</dbReference>
<dbReference type="OrthoDB" id="9764501at2"/>
<comment type="catalytic activity">
    <reaction evidence="10">
        <text>a 5,6-dihydrouridine in tRNA + NAD(+) = a uridine in tRNA + NADH + H(+)</text>
        <dbReference type="Rhea" id="RHEA:54452"/>
        <dbReference type="Rhea" id="RHEA-COMP:13339"/>
        <dbReference type="Rhea" id="RHEA-COMP:13887"/>
        <dbReference type="ChEBI" id="CHEBI:15378"/>
        <dbReference type="ChEBI" id="CHEBI:57540"/>
        <dbReference type="ChEBI" id="CHEBI:57945"/>
        <dbReference type="ChEBI" id="CHEBI:65315"/>
        <dbReference type="ChEBI" id="CHEBI:74443"/>
    </reaction>
</comment>
<feature type="active site" description="Proton donor" evidence="12">
    <location>
        <position position="112"/>
    </location>
</feature>
<keyword evidence="2" id="KW-0820">tRNA-binding</keyword>
<proteinExistence type="inferred from homology"/>
<evidence type="ECO:0000256" key="13">
    <source>
        <dbReference type="PIRSR" id="PIRSR006621-2"/>
    </source>
</evidence>
<dbReference type="SUPFAM" id="SSF51395">
    <property type="entry name" value="FMN-linked oxidoreductases"/>
    <property type="match status" value="1"/>
</dbReference>
<dbReference type="InterPro" id="IPR013785">
    <property type="entry name" value="Aldolase_TIM"/>
</dbReference>
<evidence type="ECO:0000256" key="1">
    <source>
        <dbReference type="ARBA" id="ARBA00002790"/>
    </source>
</evidence>
<dbReference type="InterPro" id="IPR001269">
    <property type="entry name" value="DUS_fam"/>
</dbReference>
<feature type="binding site" evidence="13">
    <location>
        <begin position="239"/>
        <end position="240"/>
    </location>
    <ligand>
        <name>FMN</name>
        <dbReference type="ChEBI" id="CHEBI:58210"/>
    </ligand>
</feature>
<dbReference type="GO" id="GO:0050660">
    <property type="term" value="F:flavin adenine dinucleotide binding"/>
    <property type="evidence" value="ECO:0007669"/>
    <property type="project" value="InterPro"/>
</dbReference>
<protein>
    <recommendedName>
        <fullName evidence="11">tRNA-dihydrouridine synthase</fullName>
        <ecNumber evidence="11">1.3.1.-</ecNumber>
    </recommendedName>
</protein>
<accession>A0A4Q2EKC2</accession>
<dbReference type="AlphaFoldDB" id="A0A4Q2EKC2"/>
<keyword evidence="5 11" id="KW-0819">tRNA processing</keyword>
<dbReference type="CDD" id="cd02801">
    <property type="entry name" value="DUS_like_FMN"/>
    <property type="match status" value="1"/>
</dbReference>
<dbReference type="Gene3D" id="3.20.20.70">
    <property type="entry name" value="Aldolase class I"/>
    <property type="match status" value="1"/>
</dbReference>
<comment type="function">
    <text evidence="1 11">Catalyzes the synthesis of 5,6-dihydrouridine (D), a modified base found in the D-loop of most tRNAs, via the reduction of the C5-C6 double bond in target uridines.</text>
</comment>
<comment type="catalytic activity">
    <reaction evidence="9">
        <text>a 5,6-dihydrouridine in tRNA + NADP(+) = a uridine in tRNA + NADPH + H(+)</text>
        <dbReference type="Rhea" id="RHEA:23624"/>
        <dbReference type="Rhea" id="RHEA-COMP:13339"/>
        <dbReference type="Rhea" id="RHEA-COMP:13887"/>
        <dbReference type="ChEBI" id="CHEBI:15378"/>
        <dbReference type="ChEBI" id="CHEBI:57783"/>
        <dbReference type="ChEBI" id="CHEBI:58349"/>
        <dbReference type="ChEBI" id="CHEBI:65315"/>
        <dbReference type="ChEBI" id="CHEBI:74443"/>
    </reaction>
</comment>
<dbReference type="InterPro" id="IPR035587">
    <property type="entry name" value="DUS-like_FMN-bd"/>
</dbReference>
<evidence type="ECO:0000256" key="10">
    <source>
        <dbReference type="ARBA" id="ARBA00048802"/>
    </source>
</evidence>
<dbReference type="InterPro" id="IPR024036">
    <property type="entry name" value="tRNA-dHydroUridine_Synthase_C"/>
</dbReference>
<evidence type="ECO:0000256" key="2">
    <source>
        <dbReference type="ARBA" id="ARBA00022555"/>
    </source>
</evidence>
<dbReference type="PIRSF" id="PIRSF006621">
    <property type="entry name" value="Dus"/>
    <property type="match status" value="1"/>
</dbReference>
<evidence type="ECO:0000313" key="16">
    <source>
        <dbReference type="EMBL" id="RXW33653.1"/>
    </source>
</evidence>
<dbReference type="PANTHER" id="PTHR45846:SF1">
    <property type="entry name" value="TRNA-DIHYDROURIDINE(47) SYNTHASE [NAD(P)(+)]-LIKE"/>
    <property type="match status" value="1"/>
</dbReference>
<keyword evidence="6" id="KW-0521">NADP</keyword>
<evidence type="ECO:0000259" key="15">
    <source>
        <dbReference type="Pfam" id="PF01207"/>
    </source>
</evidence>
<feature type="binding site" evidence="13">
    <location>
        <position position="154"/>
    </location>
    <ligand>
        <name>FMN</name>
        <dbReference type="ChEBI" id="CHEBI:58210"/>
    </ligand>
</feature>
<dbReference type="Gene3D" id="1.10.1200.80">
    <property type="entry name" value="Putative flavin oxidoreducatase, domain 2"/>
    <property type="match status" value="1"/>
</dbReference>
<keyword evidence="4 11" id="KW-0288">FMN</keyword>
<evidence type="ECO:0000256" key="14">
    <source>
        <dbReference type="SAM" id="MobiDB-lite"/>
    </source>
</evidence>
<feature type="region of interest" description="Disordered" evidence="14">
    <location>
        <begin position="335"/>
        <end position="356"/>
    </location>
</feature>
<keyword evidence="17" id="KW-1185">Reference proteome</keyword>
<feature type="binding site" evidence="13">
    <location>
        <begin position="27"/>
        <end position="29"/>
    </location>
    <ligand>
        <name>FMN</name>
        <dbReference type="ChEBI" id="CHEBI:58210"/>
    </ligand>
</feature>
<dbReference type="InterPro" id="IPR004652">
    <property type="entry name" value="DusB-like"/>
</dbReference>
<evidence type="ECO:0000256" key="12">
    <source>
        <dbReference type="PIRSR" id="PIRSR006621-1"/>
    </source>
</evidence>
<evidence type="ECO:0000256" key="9">
    <source>
        <dbReference type="ARBA" id="ARBA00048205"/>
    </source>
</evidence>
<evidence type="ECO:0000256" key="3">
    <source>
        <dbReference type="ARBA" id="ARBA00022630"/>
    </source>
</evidence>
<gene>
    <name evidence="16" type="ORF">C1706_02625</name>
</gene>